<dbReference type="EMBL" id="CAMPGE010025786">
    <property type="protein sequence ID" value="CAI2383511.1"/>
    <property type="molecule type" value="Genomic_DNA"/>
</dbReference>
<evidence type="ECO:0000256" key="2">
    <source>
        <dbReference type="ARBA" id="ARBA00022679"/>
    </source>
</evidence>
<feature type="region of interest" description="Disordered" evidence="7">
    <location>
        <begin position="544"/>
        <end position="586"/>
    </location>
</feature>
<dbReference type="Gene3D" id="1.10.510.10">
    <property type="entry name" value="Transferase(Phosphotransferase) domain 1"/>
    <property type="match status" value="1"/>
</dbReference>
<dbReference type="Gene3D" id="3.30.200.20">
    <property type="entry name" value="Phosphorylase Kinase, domain 1"/>
    <property type="match status" value="1"/>
</dbReference>
<dbReference type="InterPro" id="IPR008271">
    <property type="entry name" value="Ser/Thr_kinase_AS"/>
</dbReference>
<dbReference type="GO" id="GO:0005813">
    <property type="term" value="C:centrosome"/>
    <property type="evidence" value="ECO:0007669"/>
    <property type="project" value="TreeGrafter"/>
</dbReference>
<dbReference type="Pfam" id="PF00069">
    <property type="entry name" value="Pkinase"/>
    <property type="match status" value="1"/>
</dbReference>
<feature type="region of interest" description="Disordered" evidence="7">
    <location>
        <begin position="780"/>
        <end position="822"/>
    </location>
</feature>
<keyword evidence="6" id="KW-0175">Coiled coil</keyword>
<dbReference type="SMART" id="SM00220">
    <property type="entry name" value="S_TKc"/>
    <property type="match status" value="1"/>
</dbReference>
<keyword evidence="4" id="KW-0418">Kinase</keyword>
<evidence type="ECO:0000259" key="8">
    <source>
        <dbReference type="PROSITE" id="PS50011"/>
    </source>
</evidence>
<dbReference type="GO" id="GO:0007059">
    <property type="term" value="P:chromosome segregation"/>
    <property type="evidence" value="ECO:0007669"/>
    <property type="project" value="TreeGrafter"/>
</dbReference>
<dbReference type="PROSITE" id="PS00108">
    <property type="entry name" value="PROTEIN_KINASE_ST"/>
    <property type="match status" value="1"/>
</dbReference>
<accession>A0AAD2D8H5</accession>
<evidence type="ECO:0000256" key="6">
    <source>
        <dbReference type="SAM" id="Coils"/>
    </source>
</evidence>
<dbReference type="InterPro" id="IPR000719">
    <property type="entry name" value="Prot_kinase_dom"/>
</dbReference>
<dbReference type="CDD" id="cd08217">
    <property type="entry name" value="STKc_Nek2"/>
    <property type="match status" value="1"/>
</dbReference>
<dbReference type="AlphaFoldDB" id="A0AAD2D8H5"/>
<comment type="caution">
    <text evidence="9">The sequence shown here is derived from an EMBL/GenBank/DDBJ whole genome shotgun (WGS) entry which is preliminary data.</text>
</comment>
<organism evidence="9 10">
    <name type="scientific">Euplotes crassus</name>
    <dbReference type="NCBI Taxonomy" id="5936"/>
    <lineage>
        <taxon>Eukaryota</taxon>
        <taxon>Sar</taxon>
        <taxon>Alveolata</taxon>
        <taxon>Ciliophora</taxon>
        <taxon>Intramacronucleata</taxon>
        <taxon>Spirotrichea</taxon>
        <taxon>Hypotrichia</taxon>
        <taxon>Euplotida</taxon>
        <taxon>Euplotidae</taxon>
        <taxon>Moneuplotes</taxon>
    </lineage>
</organism>
<dbReference type="Proteomes" id="UP001295684">
    <property type="component" value="Unassembled WGS sequence"/>
</dbReference>
<protein>
    <recommendedName>
        <fullName evidence="1">non-specific serine/threonine protein kinase</fullName>
        <ecNumber evidence="1">2.7.11.1</ecNumber>
    </recommendedName>
</protein>
<evidence type="ECO:0000256" key="7">
    <source>
        <dbReference type="SAM" id="MobiDB-lite"/>
    </source>
</evidence>
<evidence type="ECO:0000313" key="9">
    <source>
        <dbReference type="EMBL" id="CAI2383511.1"/>
    </source>
</evidence>
<name>A0AAD2D8H5_EUPCR</name>
<reference evidence="9" key="1">
    <citation type="submission" date="2023-07" db="EMBL/GenBank/DDBJ databases">
        <authorList>
            <consortium name="AG Swart"/>
            <person name="Singh M."/>
            <person name="Singh A."/>
            <person name="Seah K."/>
            <person name="Emmerich C."/>
        </authorList>
    </citation>
    <scope>NUCLEOTIDE SEQUENCE</scope>
    <source>
        <strain evidence="9">DP1</strain>
    </source>
</reference>
<feature type="compositionally biased region" description="Polar residues" evidence="7">
    <location>
        <begin position="544"/>
        <end position="577"/>
    </location>
</feature>
<feature type="compositionally biased region" description="Polar residues" evidence="7">
    <location>
        <begin position="782"/>
        <end position="791"/>
    </location>
</feature>
<proteinExistence type="predicted"/>
<feature type="coiled-coil region" evidence="6">
    <location>
        <begin position="306"/>
        <end position="354"/>
    </location>
</feature>
<dbReference type="PANTHER" id="PTHR43671">
    <property type="entry name" value="SERINE/THREONINE-PROTEIN KINASE NEK"/>
    <property type="match status" value="1"/>
</dbReference>
<gene>
    <name evidence="9" type="ORF">ECRASSUSDP1_LOCUS25014</name>
</gene>
<dbReference type="PANTHER" id="PTHR43671:SF13">
    <property type="entry name" value="SERINE_THREONINE-PROTEIN KINASE NEK2"/>
    <property type="match status" value="1"/>
</dbReference>
<dbReference type="InterPro" id="IPR050660">
    <property type="entry name" value="NEK_Ser/Thr_kinase"/>
</dbReference>
<evidence type="ECO:0000256" key="5">
    <source>
        <dbReference type="ARBA" id="ARBA00022840"/>
    </source>
</evidence>
<dbReference type="GO" id="GO:0004674">
    <property type="term" value="F:protein serine/threonine kinase activity"/>
    <property type="evidence" value="ECO:0007669"/>
    <property type="project" value="UniProtKB-EC"/>
</dbReference>
<dbReference type="GO" id="GO:0005634">
    <property type="term" value="C:nucleus"/>
    <property type="evidence" value="ECO:0007669"/>
    <property type="project" value="TreeGrafter"/>
</dbReference>
<keyword evidence="5" id="KW-0067">ATP-binding</keyword>
<evidence type="ECO:0000256" key="3">
    <source>
        <dbReference type="ARBA" id="ARBA00022741"/>
    </source>
</evidence>
<dbReference type="InterPro" id="IPR011009">
    <property type="entry name" value="Kinase-like_dom_sf"/>
</dbReference>
<dbReference type="PROSITE" id="PS50011">
    <property type="entry name" value="PROTEIN_KINASE_DOM"/>
    <property type="match status" value="1"/>
</dbReference>
<feature type="domain" description="Protein kinase" evidence="8">
    <location>
        <begin position="16"/>
        <end position="277"/>
    </location>
</feature>
<evidence type="ECO:0000256" key="1">
    <source>
        <dbReference type="ARBA" id="ARBA00012513"/>
    </source>
</evidence>
<feature type="region of interest" description="Disordered" evidence="7">
    <location>
        <begin position="432"/>
        <end position="461"/>
    </location>
</feature>
<keyword evidence="2" id="KW-0808">Transferase</keyword>
<keyword evidence="3" id="KW-0547">Nucleotide-binding</keyword>
<dbReference type="SUPFAM" id="SSF56112">
    <property type="entry name" value="Protein kinase-like (PK-like)"/>
    <property type="match status" value="1"/>
</dbReference>
<dbReference type="GO" id="GO:0005737">
    <property type="term" value="C:cytoplasm"/>
    <property type="evidence" value="ECO:0007669"/>
    <property type="project" value="TreeGrafter"/>
</dbReference>
<evidence type="ECO:0000256" key="4">
    <source>
        <dbReference type="ARBA" id="ARBA00022777"/>
    </source>
</evidence>
<evidence type="ECO:0000313" key="10">
    <source>
        <dbReference type="Proteomes" id="UP001295684"/>
    </source>
</evidence>
<dbReference type="EC" id="2.7.11.1" evidence="1"/>
<dbReference type="GO" id="GO:0005524">
    <property type="term" value="F:ATP binding"/>
    <property type="evidence" value="ECO:0007669"/>
    <property type="project" value="UniProtKB-KW"/>
</dbReference>
<keyword evidence="10" id="KW-1185">Reference proteome</keyword>
<sequence>MKTGANSSGIKTVEDFKVISELNTGCFGKVSKIEEIETGEILVWKEINYKNIDQKQRKLIVTEVNIMRSLDDDNIVKYKYRINERTEEKLYIVMEFCEKGDLKQFIDKRKKSKEPISEEFIWNLLTQMLLALDACHSNKERVIIHRDIKPGNIFIDRFGQFKLGDFGLSKELSESSVCAKTNLGTPYYMSPEQVKGSEYDQKCDIWSLGCIIHEMASLEVPFKAENYLRLAEVISKGIKSPIPDRYSEDLQKFIDILMHKDPRHRPSADKLLYHPRISECLTNINLKKRINLKIEKEEFIKRQKEVFLKEQKLRHKERELERLNSKYLKRVKELKELEKNLERRHSKMKNLATNPDFSRNMKGNDLRKLNKTVDQAQDMSVINGSQERHIDTSLKVERMSYDLKEVDYNIENINTSNRNLLSSTSSYSANNYKNLSSHESKNLSSSNNFDDSQKDINSSLTKRPGQIRCELYGKNVKINLCNDDNSNGSTENYKAIGSNCLNNDSRDKIHSLMTRDTATIVAKKVKNALENHMATKERSFETNTLNTTRGLPPSGQKQIQRTSLEVAKQTESNSGSNPEGGINLSRNYSTNFLQNANNDEGSRNRLGNRKSIPVSFRTNSVENLHAAQNIQCGNQTIQRNLIPSHLSNMKVASNLKLKKTNSTSIAKPPMRTNFVKTGVDQNILKNFKKFSAGSKNSLTRKNFKTSSSTTDLKINGTSASSRDGFLATGRYPFTNVKSIATPKEMMVNTFELKNTSTTRRPSIESRQKIPYRNEKELFHKNGSVTNRTTNRPFGEDDSLMIDRNMHNPSLNSFMKRKQSKNH</sequence>